<organism evidence="1">
    <name type="scientific">Psilocybe cubensis</name>
    <name type="common">Psychedelic mushroom</name>
    <name type="synonym">Stropharia cubensis</name>
    <dbReference type="NCBI Taxonomy" id="181762"/>
    <lineage>
        <taxon>Eukaryota</taxon>
        <taxon>Fungi</taxon>
        <taxon>Dikarya</taxon>
        <taxon>Basidiomycota</taxon>
        <taxon>Agaricomycotina</taxon>
        <taxon>Agaricomycetes</taxon>
        <taxon>Agaricomycetidae</taxon>
        <taxon>Agaricales</taxon>
        <taxon>Agaricineae</taxon>
        <taxon>Strophariaceae</taxon>
        <taxon>Psilocybe</taxon>
    </lineage>
</organism>
<comment type="caution">
    <text evidence="1">The sequence shown here is derived from an EMBL/GenBank/DDBJ whole genome shotgun (WGS) entry which is preliminary data.</text>
</comment>
<accession>A0A8H7XLD8</accession>
<gene>
    <name evidence="1" type="ORF">JR316_013300</name>
</gene>
<evidence type="ECO:0000313" key="1">
    <source>
        <dbReference type="EMBL" id="KAG5161760.1"/>
    </source>
</evidence>
<name>A0A8H7XLD8_PSICU</name>
<dbReference type="AlphaFoldDB" id="A0A8H7XLD8"/>
<protein>
    <submittedName>
        <fullName evidence="1">Uncharacterized protein</fullName>
    </submittedName>
</protein>
<proteinExistence type="predicted"/>
<dbReference type="EMBL" id="JAFIQS010000025">
    <property type="protein sequence ID" value="KAG5161760.1"/>
    <property type="molecule type" value="Genomic_DNA"/>
</dbReference>
<reference evidence="1" key="1">
    <citation type="submission" date="2021-02" db="EMBL/GenBank/DDBJ databases">
        <title>Psilocybe cubensis genome.</title>
        <authorList>
            <person name="Mckernan K.J."/>
            <person name="Crawford S."/>
            <person name="Trippe A."/>
            <person name="Kane L.T."/>
            <person name="Mclaughlin S."/>
        </authorList>
    </citation>
    <scope>NUCLEOTIDE SEQUENCE [LARGE SCALE GENOMIC DNA]</scope>
    <source>
        <strain evidence="1">MGC-MH-2018</strain>
    </source>
</reference>
<sequence length="171" mass="19232">MIGKWRFLIDEHEKSCRSGTANVLEDGQGSRSWLREGIPDLRRAHRFQLGQEQFHITSPQPNNSPIDDPNHSHQFLRVALLNLSSTQNICLEAERVQHSATRIIDAHAPSPIEISRIPAVSSAPSIGDPDPRTFLPCRVSTNSSDTLHHFLMDLVITRHVLQPVERGLQGR</sequence>